<dbReference type="EMBL" id="CP018820">
    <property type="protein sequence ID" value="APR54683.1"/>
    <property type="molecule type" value="Genomic_DNA"/>
</dbReference>
<name>A0A1L6JFI8_9SPHN</name>
<dbReference type="RefSeq" id="WP_066573039.1">
    <property type="nucleotide sequence ID" value="NZ_CP018820.1"/>
</dbReference>
<evidence type="ECO:0000313" key="1">
    <source>
        <dbReference type="EMBL" id="APR54683.1"/>
    </source>
</evidence>
<protein>
    <submittedName>
        <fullName evidence="1">Pectate lyase</fullName>
    </submittedName>
</protein>
<gene>
    <name evidence="1" type="ORF">BRX40_21635</name>
    <name evidence="2" type="ORF">CA257_19330</name>
</gene>
<evidence type="ECO:0000313" key="4">
    <source>
        <dbReference type="Proteomes" id="UP000286681"/>
    </source>
</evidence>
<dbReference type="Gene3D" id="1.50.10.20">
    <property type="match status" value="1"/>
</dbReference>
<evidence type="ECO:0000313" key="3">
    <source>
        <dbReference type="Proteomes" id="UP000185161"/>
    </source>
</evidence>
<dbReference type="Proteomes" id="UP000185161">
    <property type="component" value="Chromosome"/>
</dbReference>
<dbReference type="AlphaFoldDB" id="A0A1L6JFI8"/>
<evidence type="ECO:0000313" key="2">
    <source>
        <dbReference type="EMBL" id="RSU99474.1"/>
    </source>
</evidence>
<dbReference type="STRING" id="93064.BRX40_21635"/>
<dbReference type="EMBL" id="QQWO01000021">
    <property type="protein sequence ID" value="RSU99474.1"/>
    <property type="molecule type" value="Genomic_DNA"/>
</dbReference>
<proteinExistence type="predicted"/>
<accession>A0A1L6JFI8</accession>
<dbReference type="Proteomes" id="UP000286681">
    <property type="component" value="Unassembled WGS sequence"/>
</dbReference>
<keyword evidence="3" id="KW-1185">Reference proteome</keyword>
<sequence length="527" mass="58165">MISRRTLLAASATLAFTPGTAVSRTVSKGEIAETMKRATRFMVEKLAYRGGYLWSYLPDRSRVWGELEAYKTMVWVQPPGTATMGHLYLDAYSATGDDYYYQAAAKAAEALIAGQLPKGGWNYFIDFGGPASTKRWYDTIGRNAWRMEEFQHHWGNATFDDQGTGEAIRLLIRIYAEKREKRFKAGLDKAIGFILASQLPNGGWPQRWPRVPDGGLHGHPDYTGLITFNDGVIHDNIDVLLTYHQAIGDPRILPAIERAMDIYLKTQQPAPQAGWGLQHTMDLKPAGARTYEPRALVTHATASNIEQLLNFYKLTGNAKYLAPVPAALDWLESVRLPAELQQGGRQFPTFVEIGTNKPLWVHRRGSNVVNGDYYADDNPEHTIGHYNARRSIDTARLRRDYETLRATPGGVASKESPLLKGRQPLAKYWLAAVEPGSDKNVAGGKDARALVGTLNAEGWWPTQLKAMSHPYTGPGAKTVAAGDFRSTDVGDITDTSPFDVENGPIGISTGTYIDHMITLIGALRSAS</sequence>
<dbReference type="InterPro" id="IPR012669">
    <property type="entry name" value="Pectate_lyase"/>
</dbReference>
<dbReference type="KEGG" id="skr:BRX40_21635"/>
<dbReference type="OrthoDB" id="9804686at2"/>
<dbReference type="GeneID" id="44135172"/>
<dbReference type="GO" id="GO:0016829">
    <property type="term" value="F:lyase activity"/>
    <property type="evidence" value="ECO:0007669"/>
    <property type="project" value="UniProtKB-KW"/>
</dbReference>
<dbReference type="Pfam" id="PF09492">
    <property type="entry name" value="Pec_lyase"/>
    <property type="match status" value="1"/>
</dbReference>
<reference evidence="1" key="1">
    <citation type="submission" date="2016-12" db="EMBL/GenBank/DDBJ databases">
        <title>Whole genome sequencing of Sphingomonas koreensis.</title>
        <authorList>
            <person name="Conlan S."/>
            <person name="Thomas P.J."/>
            <person name="Mullikin J."/>
            <person name="Palmore T.N."/>
            <person name="Frank K.M."/>
            <person name="Segre J.A."/>
        </authorList>
    </citation>
    <scope>NUCLEOTIDE SEQUENCE</scope>
    <source>
        <strain evidence="1">ABOJV</strain>
    </source>
</reference>
<reference evidence="3" key="2">
    <citation type="submission" date="2016-12" db="EMBL/GenBank/DDBJ databases">
        <title>Whole genome sequencing of Sphingomonas sp. ABOJV.</title>
        <authorList>
            <person name="Conlan S."/>
            <person name="Thomas P.J."/>
            <person name="Mullikin J."/>
            <person name="Palmore T.N."/>
            <person name="Frank K.M."/>
            <person name="Segre J.A."/>
        </authorList>
    </citation>
    <scope>NUCLEOTIDE SEQUENCE [LARGE SCALE GENOMIC DNA]</scope>
    <source>
        <strain evidence="3">ABOJV</strain>
    </source>
</reference>
<keyword evidence="1" id="KW-0456">Lyase</keyword>
<dbReference type="SUPFAM" id="SSF81853">
    <property type="entry name" value="Family 10 polysaccharide lyase"/>
    <property type="match status" value="1"/>
</dbReference>
<reference evidence="2 4" key="3">
    <citation type="submission" date="2018-07" db="EMBL/GenBank/DDBJ databases">
        <title>Genomic and Epidemiologic Investigation of an Indolent Hospital Outbreak.</title>
        <authorList>
            <person name="Johnson R.C."/>
            <person name="Deming C."/>
            <person name="Conlan S."/>
            <person name="Zellmer C.J."/>
            <person name="Michelin A.V."/>
            <person name="Lee-Lin S."/>
            <person name="Thomas P.J."/>
            <person name="Park M."/>
            <person name="Weingarten R.A."/>
            <person name="Less J."/>
            <person name="Dekker J.P."/>
            <person name="Frank K.M."/>
            <person name="Musser K.A."/>
            <person name="Mcquiston J.R."/>
            <person name="Henderson D.K."/>
            <person name="Lau A.F."/>
            <person name="Palmore T.N."/>
            <person name="Segre J.A."/>
        </authorList>
    </citation>
    <scope>NUCLEOTIDE SEQUENCE [LARGE SCALE GENOMIC DNA]</scope>
    <source>
        <strain evidence="2 4">SK-NIH.Env10_0317</strain>
    </source>
</reference>
<organism evidence="1 3">
    <name type="scientific">Sphingomonas koreensis</name>
    <dbReference type="NCBI Taxonomy" id="93064"/>
    <lineage>
        <taxon>Bacteria</taxon>
        <taxon>Pseudomonadati</taxon>
        <taxon>Pseudomonadota</taxon>
        <taxon>Alphaproteobacteria</taxon>
        <taxon>Sphingomonadales</taxon>
        <taxon>Sphingomonadaceae</taxon>
        <taxon>Sphingomonas</taxon>
    </lineage>
</organism>